<dbReference type="EMBL" id="PSQE01000002">
    <property type="protein sequence ID" value="RHN74666.1"/>
    <property type="molecule type" value="Genomic_DNA"/>
</dbReference>
<keyword evidence="4 7" id="KW-0732">Signal</keyword>
<dbReference type="Gene3D" id="3.30.70.80">
    <property type="entry name" value="Peptidase S8 propeptide/proteinase inhibitor I9"/>
    <property type="match status" value="1"/>
</dbReference>
<evidence type="ECO:0000256" key="7">
    <source>
        <dbReference type="SAM" id="SignalP"/>
    </source>
</evidence>
<dbReference type="AlphaFoldDB" id="A0A396J8S0"/>
<comment type="similarity">
    <text evidence="2">Belongs to the peptidase S8 family.</text>
</comment>
<dbReference type="GO" id="GO:0005576">
    <property type="term" value="C:extracellular region"/>
    <property type="evidence" value="ECO:0007669"/>
    <property type="project" value="UniProtKB-SubCell"/>
</dbReference>
<dbReference type="InterPro" id="IPR010259">
    <property type="entry name" value="S8pro/Inhibitor_I9"/>
</dbReference>
<keyword evidence="3" id="KW-0645">Protease</keyword>
<gene>
    <name evidence="9" type="ORF">MtrunA17_Chr2g0312831</name>
</gene>
<dbReference type="InterPro" id="IPR037045">
    <property type="entry name" value="S8pro/Inhibitor_I9_sf"/>
</dbReference>
<comment type="subcellular location">
    <subcellularLocation>
        <location evidence="1">Secreted</location>
    </subcellularLocation>
</comment>
<keyword evidence="5 9" id="KW-0378">Hydrolase</keyword>
<dbReference type="GO" id="GO:0006508">
    <property type="term" value="P:proteolysis"/>
    <property type="evidence" value="ECO:0007669"/>
    <property type="project" value="UniProtKB-KW"/>
</dbReference>
<dbReference type="GO" id="GO:0008236">
    <property type="term" value="F:serine-type peptidase activity"/>
    <property type="evidence" value="ECO:0007669"/>
    <property type="project" value="UniProtKB-KW"/>
</dbReference>
<evidence type="ECO:0000256" key="5">
    <source>
        <dbReference type="ARBA" id="ARBA00022801"/>
    </source>
</evidence>
<evidence type="ECO:0000256" key="1">
    <source>
        <dbReference type="ARBA" id="ARBA00004613"/>
    </source>
</evidence>
<accession>A0A396J8S0</accession>
<dbReference type="Gramene" id="rna10773">
    <property type="protein sequence ID" value="RHN74666.1"/>
    <property type="gene ID" value="gene10773"/>
</dbReference>
<sequence length="140" mass="15967">MAKYNVVLLFIVSLVLSQIISFVCVAIETGNENVKLYIVYMGSLPKGVPYFPTSDHRNLLQQVIDGSEIENLLVRSYKRSFNGFAAILNDQQRKKLASMNGVVSIFPSEEFHIQTTRFWDFLGLCQSIKRDQLMETDLVI</sequence>
<feature type="signal peptide" evidence="7">
    <location>
        <begin position="1"/>
        <end position="17"/>
    </location>
</feature>
<dbReference type="FunFam" id="3.30.70.80:FF:000002">
    <property type="entry name" value="Subtilisin-like protease SBT5.3"/>
    <property type="match status" value="1"/>
</dbReference>
<keyword evidence="6" id="KW-0720">Serine protease</keyword>
<reference evidence="9" key="1">
    <citation type="journal article" date="2018" name="Nat. Plants">
        <title>Whole-genome landscape of Medicago truncatula symbiotic genes.</title>
        <authorList>
            <person name="Pecrix Y."/>
            <person name="Gamas P."/>
            <person name="Carrere S."/>
        </authorList>
    </citation>
    <scope>NUCLEOTIDE SEQUENCE</scope>
    <source>
        <tissue evidence="9">Leaves</tissue>
    </source>
</reference>
<evidence type="ECO:0000259" key="8">
    <source>
        <dbReference type="Pfam" id="PF05922"/>
    </source>
</evidence>
<evidence type="ECO:0000256" key="2">
    <source>
        <dbReference type="ARBA" id="ARBA00011073"/>
    </source>
</evidence>
<name>A0A396J8S0_MEDTR</name>
<evidence type="ECO:0000256" key="3">
    <source>
        <dbReference type="ARBA" id="ARBA00022670"/>
    </source>
</evidence>
<feature type="chain" id="PRO_5017182990" evidence="7">
    <location>
        <begin position="18"/>
        <end position="140"/>
    </location>
</feature>
<dbReference type="Proteomes" id="UP000265566">
    <property type="component" value="Chromosome 2"/>
</dbReference>
<dbReference type="EC" id="3.4.21.25" evidence="9"/>
<evidence type="ECO:0000256" key="6">
    <source>
        <dbReference type="ARBA" id="ARBA00022825"/>
    </source>
</evidence>
<dbReference type="PANTHER" id="PTHR10795">
    <property type="entry name" value="PROPROTEIN CONVERTASE SUBTILISIN/KEXIN"/>
    <property type="match status" value="1"/>
</dbReference>
<comment type="caution">
    <text evidence="9">The sequence shown here is derived from an EMBL/GenBank/DDBJ whole genome shotgun (WGS) entry which is preliminary data.</text>
</comment>
<feature type="domain" description="Inhibitor I9" evidence="8">
    <location>
        <begin position="37"/>
        <end position="113"/>
    </location>
</feature>
<dbReference type="Pfam" id="PF05922">
    <property type="entry name" value="Inhibitor_I9"/>
    <property type="match status" value="1"/>
</dbReference>
<proteinExistence type="inferred from homology"/>
<evidence type="ECO:0000313" key="9">
    <source>
        <dbReference type="EMBL" id="RHN74666.1"/>
    </source>
</evidence>
<evidence type="ECO:0000256" key="4">
    <source>
        <dbReference type="ARBA" id="ARBA00022729"/>
    </source>
</evidence>
<organism evidence="9">
    <name type="scientific">Medicago truncatula</name>
    <name type="common">Barrel medic</name>
    <name type="synonym">Medicago tribuloides</name>
    <dbReference type="NCBI Taxonomy" id="3880"/>
    <lineage>
        <taxon>Eukaryota</taxon>
        <taxon>Viridiplantae</taxon>
        <taxon>Streptophyta</taxon>
        <taxon>Embryophyta</taxon>
        <taxon>Tracheophyta</taxon>
        <taxon>Spermatophyta</taxon>
        <taxon>Magnoliopsida</taxon>
        <taxon>eudicotyledons</taxon>
        <taxon>Gunneridae</taxon>
        <taxon>Pentapetalae</taxon>
        <taxon>rosids</taxon>
        <taxon>fabids</taxon>
        <taxon>Fabales</taxon>
        <taxon>Fabaceae</taxon>
        <taxon>Papilionoideae</taxon>
        <taxon>50 kb inversion clade</taxon>
        <taxon>NPAAA clade</taxon>
        <taxon>Hologalegina</taxon>
        <taxon>IRL clade</taxon>
        <taxon>Trifolieae</taxon>
        <taxon>Medicago</taxon>
    </lineage>
</organism>
<protein>
    <submittedName>
        <fullName evidence="9">Putative cucumisin</fullName>
        <ecNumber evidence="9">3.4.21.25</ecNumber>
    </submittedName>
</protein>
<dbReference type="InterPro" id="IPR045051">
    <property type="entry name" value="SBT"/>
</dbReference>